<organism evidence="3 4">
    <name type="scientific">Laccaria amethystina LaAM-08-1</name>
    <dbReference type="NCBI Taxonomy" id="1095629"/>
    <lineage>
        <taxon>Eukaryota</taxon>
        <taxon>Fungi</taxon>
        <taxon>Dikarya</taxon>
        <taxon>Basidiomycota</taxon>
        <taxon>Agaricomycotina</taxon>
        <taxon>Agaricomycetes</taxon>
        <taxon>Agaricomycetidae</taxon>
        <taxon>Agaricales</taxon>
        <taxon>Agaricineae</taxon>
        <taxon>Hydnangiaceae</taxon>
        <taxon>Laccaria</taxon>
    </lineage>
</organism>
<evidence type="ECO:0000313" key="4">
    <source>
        <dbReference type="Proteomes" id="UP000054477"/>
    </source>
</evidence>
<name>A0A0C9X960_9AGAR</name>
<feature type="domain" description="DUF6532" evidence="2">
    <location>
        <begin position="1"/>
        <end position="80"/>
    </location>
</feature>
<gene>
    <name evidence="3" type="ORF">K443DRAFT_98527</name>
</gene>
<dbReference type="STRING" id="1095629.A0A0C9X960"/>
<keyword evidence="4" id="KW-1185">Reference proteome</keyword>
<feature type="non-terminal residue" evidence="3">
    <location>
        <position position="1"/>
    </location>
</feature>
<keyword evidence="1" id="KW-0812">Transmembrane</keyword>
<reference evidence="4" key="2">
    <citation type="submission" date="2015-01" db="EMBL/GenBank/DDBJ databases">
        <title>Evolutionary Origins and Diversification of the Mycorrhizal Mutualists.</title>
        <authorList>
            <consortium name="DOE Joint Genome Institute"/>
            <consortium name="Mycorrhizal Genomics Consortium"/>
            <person name="Kohler A."/>
            <person name="Kuo A."/>
            <person name="Nagy L.G."/>
            <person name="Floudas D."/>
            <person name="Copeland A."/>
            <person name="Barry K.W."/>
            <person name="Cichocki N."/>
            <person name="Veneault-Fourrey C."/>
            <person name="LaButti K."/>
            <person name="Lindquist E.A."/>
            <person name="Lipzen A."/>
            <person name="Lundell T."/>
            <person name="Morin E."/>
            <person name="Murat C."/>
            <person name="Riley R."/>
            <person name="Ohm R."/>
            <person name="Sun H."/>
            <person name="Tunlid A."/>
            <person name="Henrissat B."/>
            <person name="Grigoriev I.V."/>
            <person name="Hibbett D.S."/>
            <person name="Martin F."/>
        </authorList>
    </citation>
    <scope>NUCLEOTIDE SEQUENCE [LARGE SCALE GENOMIC DNA]</scope>
    <source>
        <strain evidence="4">LaAM-08-1</strain>
    </source>
</reference>
<dbReference type="Pfam" id="PF20149">
    <property type="entry name" value="DUF6532"/>
    <property type="match status" value="1"/>
</dbReference>
<dbReference type="EMBL" id="KN838606">
    <property type="protein sequence ID" value="KIK01506.1"/>
    <property type="molecule type" value="Genomic_DNA"/>
</dbReference>
<dbReference type="Proteomes" id="UP000054477">
    <property type="component" value="Unassembled WGS sequence"/>
</dbReference>
<reference evidence="3 4" key="1">
    <citation type="submission" date="2014-04" db="EMBL/GenBank/DDBJ databases">
        <authorList>
            <consortium name="DOE Joint Genome Institute"/>
            <person name="Kuo A."/>
            <person name="Kohler A."/>
            <person name="Nagy L.G."/>
            <person name="Floudas D."/>
            <person name="Copeland A."/>
            <person name="Barry K.W."/>
            <person name="Cichocki N."/>
            <person name="Veneault-Fourrey C."/>
            <person name="LaButti K."/>
            <person name="Lindquist E.A."/>
            <person name="Lipzen A."/>
            <person name="Lundell T."/>
            <person name="Morin E."/>
            <person name="Murat C."/>
            <person name="Sun H."/>
            <person name="Tunlid A."/>
            <person name="Henrissat B."/>
            <person name="Grigoriev I.V."/>
            <person name="Hibbett D.S."/>
            <person name="Martin F."/>
            <person name="Nordberg H.P."/>
            <person name="Cantor M.N."/>
            <person name="Hua S.X."/>
        </authorList>
    </citation>
    <scope>NUCLEOTIDE SEQUENCE [LARGE SCALE GENOMIC DNA]</scope>
    <source>
        <strain evidence="3 4">LaAM-08-1</strain>
    </source>
</reference>
<accession>A0A0C9X960</accession>
<feature type="transmembrane region" description="Helical" evidence="1">
    <location>
        <begin position="20"/>
        <end position="39"/>
    </location>
</feature>
<sequence length="142" mass="16543">NKTDEGVIHPEFSENDMLSTIMMALTITVICLSNFLMMVPPDSNLQTENCIDEWQTSEHVDVQFTAAAYKYKFNLHLKKIIEFRKKTQESDIIPHHLKHMLKMARKHAKVIDALDMVALQLTENDIEAAEKEWESMVFFDEE</sequence>
<keyword evidence="1" id="KW-0472">Membrane</keyword>
<dbReference type="AlphaFoldDB" id="A0A0C9X960"/>
<dbReference type="HOGENOM" id="CLU_038181_2_0_1"/>
<keyword evidence="1" id="KW-1133">Transmembrane helix</keyword>
<evidence type="ECO:0000259" key="2">
    <source>
        <dbReference type="Pfam" id="PF20149"/>
    </source>
</evidence>
<protein>
    <submittedName>
        <fullName evidence="3">Unplaced genomic scaffold K443scaffold_71, whole genome shotgun sequence</fullName>
    </submittedName>
</protein>
<evidence type="ECO:0000313" key="3">
    <source>
        <dbReference type="EMBL" id="KIK01506.1"/>
    </source>
</evidence>
<dbReference type="OrthoDB" id="3257342at2759"/>
<dbReference type="InterPro" id="IPR045341">
    <property type="entry name" value="DUF6532"/>
</dbReference>
<evidence type="ECO:0000256" key="1">
    <source>
        <dbReference type="SAM" id="Phobius"/>
    </source>
</evidence>
<proteinExistence type="predicted"/>